<organism evidence="3 4">
    <name type="scientific">Plesiocystis pacifica SIR-1</name>
    <dbReference type="NCBI Taxonomy" id="391625"/>
    <lineage>
        <taxon>Bacteria</taxon>
        <taxon>Pseudomonadati</taxon>
        <taxon>Myxococcota</taxon>
        <taxon>Polyangia</taxon>
        <taxon>Nannocystales</taxon>
        <taxon>Nannocystaceae</taxon>
        <taxon>Plesiocystis</taxon>
    </lineage>
</organism>
<evidence type="ECO:0000313" key="3">
    <source>
        <dbReference type="EMBL" id="EDM76325.1"/>
    </source>
</evidence>
<feature type="domain" description="Smf/DprA SLOG" evidence="2">
    <location>
        <begin position="47"/>
        <end position="204"/>
    </location>
</feature>
<name>A6GCQ9_9BACT</name>
<dbReference type="OrthoDB" id="9785707at2"/>
<dbReference type="PANTHER" id="PTHR43022:SF1">
    <property type="entry name" value="PROTEIN SMF"/>
    <property type="match status" value="1"/>
</dbReference>
<dbReference type="InterPro" id="IPR057666">
    <property type="entry name" value="DrpA_SLOG"/>
</dbReference>
<dbReference type="AlphaFoldDB" id="A6GCQ9"/>
<dbReference type="STRING" id="391625.PPSIR1_18502"/>
<sequence>MRPELAHARLQVRLLAAAPLLVEGTQLGLGPRSRRLCELLGPLPPPPRLAVVGSRAAHRAYLDCLPAVLELARSRGWSLVSGGALGIDGGAHQAALDRRVAQLAVLPCGRDQPYPSRHAALFTAMLDAPEAGLLFAQPVGTSPTRAMFASRNAIVVGLASAVLVVEARSRSGTMGTGRLALGRGVPLAAVSGSAGAGRLIAAGARGLPRPGGPTHRDLRAALDTFLGAALDPQRTIEEPTRPWPEALSDLRARLRAAGPRGLSIDACPDPEGTLSQLCEAELLGLVTEATPGRWVAL</sequence>
<dbReference type="InterPro" id="IPR003488">
    <property type="entry name" value="DprA"/>
</dbReference>
<dbReference type="Gene3D" id="3.40.50.450">
    <property type="match status" value="1"/>
</dbReference>
<keyword evidence="4" id="KW-1185">Reference proteome</keyword>
<reference evidence="3 4" key="1">
    <citation type="submission" date="2007-06" db="EMBL/GenBank/DDBJ databases">
        <authorList>
            <person name="Shimkets L."/>
            <person name="Ferriera S."/>
            <person name="Johnson J."/>
            <person name="Kravitz S."/>
            <person name="Beeson K."/>
            <person name="Sutton G."/>
            <person name="Rogers Y.-H."/>
            <person name="Friedman R."/>
            <person name="Frazier M."/>
            <person name="Venter J.C."/>
        </authorList>
    </citation>
    <scope>NUCLEOTIDE SEQUENCE [LARGE SCALE GENOMIC DNA]</scope>
    <source>
        <strain evidence="3 4">SIR-1</strain>
    </source>
</reference>
<proteinExistence type="inferred from homology"/>
<dbReference type="RefSeq" id="WP_006974500.1">
    <property type="nucleotide sequence ID" value="NZ_ABCS01000067.1"/>
</dbReference>
<dbReference type="SUPFAM" id="SSF102405">
    <property type="entry name" value="MCP/YpsA-like"/>
    <property type="match status" value="1"/>
</dbReference>
<gene>
    <name evidence="3" type="ORF">PPSIR1_18502</name>
</gene>
<dbReference type="eggNOG" id="COG0758">
    <property type="taxonomic scope" value="Bacteria"/>
</dbReference>
<comment type="caution">
    <text evidence="3">The sequence shown here is derived from an EMBL/GenBank/DDBJ whole genome shotgun (WGS) entry which is preliminary data.</text>
</comment>
<dbReference type="EMBL" id="ABCS01000067">
    <property type="protein sequence ID" value="EDM76325.1"/>
    <property type="molecule type" value="Genomic_DNA"/>
</dbReference>
<evidence type="ECO:0000256" key="1">
    <source>
        <dbReference type="ARBA" id="ARBA00006525"/>
    </source>
</evidence>
<protein>
    <recommendedName>
        <fullName evidence="2">Smf/DprA SLOG domain-containing protein</fullName>
    </recommendedName>
</protein>
<dbReference type="Pfam" id="PF02481">
    <property type="entry name" value="DNA_processg_A"/>
    <property type="match status" value="1"/>
</dbReference>
<evidence type="ECO:0000313" key="4">
    <source>
        <dbReference type="Proteomes" id="UP000005801"/>
    </source>
</evidence>
<dbReference type="PANTHER" id="PTHR43022">
    <property type="entry name" value="PROTEIN SMF"/>
    <property type="match status" value="1"/>
</dbReference>
<evidence type="ECO:0000259" key="2">
    <source>
        <dbReference type="Pfam" id="PF02481"/>
    </source>
</evidence>
<dbReference type="GO" id="GO:0009294">
    <property type="term" value="P:DNA-mediated transformation"/>
    <property type="evidence" value="ECO:0007669"/>
    <property type="project" value="InterPro"/>
</dbReference>
<dbReference type="Proteomes" id="UP000005801">
    <property type="component" value="Unassembled WGS sequence"/>
</dbReference>
<comment type="similarity">
    <text evidence="1">Belongs to the DprA/Smf family.</text>
</comment>
<accession>A6GCQ9</accession>